<protein>
    <submittedName>
        <fullName evidence="1">Uncharacterized protein</fullName>
    </submittedName>
</protein>
<evidence type="ECO:0000313" key="1">
    <source>
        <dbReference type="EMBL" id="CZT09578.1"/>
    </source>
</evidence>
<evidence type="ECO:0000313" key="2">
    <source>
        <dbReference type="Proteomes" id="UP000178129"/>
    </source>
</evidence>
<gene>
    <name evidence="1" type="ORF">RCO7_03698</name>
</gene>
<dbReference type="InParanoid" id="A0A1E1LGC7"/>
<accession>A0A1E1LGC7</accession>
<name>A0A1E1LGC7_9HELO</name>
<dbReference type="Proteomes" id="UP000178129">
    <property type="component" value="Unassembled WGS sequence"/>
</dbReference>
<proteinExistence type="predicted"/>
<dbReference type="EMBL" id="FJUW01000051">
    <property type="protein sequence ID" value="CZT09578.1"/>
    <property type="molecule type" value="Genomic_DNA"/>
</dbReference>
<comment type="caution">
    <text evidence="1">The sequence shown here is derived from an EMBL/GenBank/DDBJ whole genome shotgun (WGS) entry which is preliminary data.</text>
</comment>
<sequence>MPELEFIDDLQVVLKDLLDRFSADVESALRRVKLGTQAGKIIETIDTTYERMRGHLYDRAERLIAIVGRRHTFLILNAGGSVLAGLIDQLTGQLYEVARCGEARYPYRPNPAYNKYRPAPSSPIFTYSRKKVVPVPAPVILGEGPGPKPIPVKAKVNLSKKWNDGVWDTENIWAASENWEDLMLHLAYKDRLDAEKVQKAKEVAKGGAKGKGKA</sequence>
<keyword evidence="2" id="KW-1185">Reference proteome</keyword>
<reference evidence="2" key="1">
    <citation type="submission" date="2016-03" db="EMBL/GenBank/DDBJ databases">
        <authorList>
            <person name="Ploux O."/>
        </authorList>
    </citation>
    <scope>NUCLEOTIDE SEQUENCE [LARGE SCALE GENOMIC DNA]</scope>
    <source>
        <strain evidence="2">UK7</strain>
    </source>
</reference>
<dbReference type="AlphaFoldDB" id="A0A1E1LGC7"/>
<organism evidence="1 2">
    <name type="scientific">Rhynchosporium graminicola</name>
    <dbReference type="NCBI Taxonomy" id="2792576"/>
    <lineage>
        <taxon>Eukaryota</taxon>
        <taxon>Fungi</taxon>
        <taxon>Dikarya</taxon>
        <taxon>Ascomycota</taxon>
        <taxon>Pezizomycotina</taxon>
        <taxon>Leotiomycetes</taxon>
        <taxon>Helotiales</taxon>
        <taxon>Ploettnerulaceae</taxon>
        <taxon>Rhynchosporium</taxon>
    </lineage>
</organism>